<dbReference type="PANTHER" id="PTHR45663">
    <property type="entry name" value="GEO12009P1"/>
    <property type="match status" value="1"/>
</dbReference>
<keyword evidence="1" id="KW-0813">Transport</keyword>
<evidence type="ECO:0000256" key="4">
    <source>
        <dbReference type="SAM" id="MobiDB-lite"/>
    </source>
</evidence>
<dbReference type="Pfam" id="PF00085">
    <property type="entry name" value="Thioredoxin"/>
    <property type="match status" value="1"/>
</dbReference>
<dbReference type="Pfam" id="PF02037">
    <property type="entry name" value="SAP"/>
    <property type="match status" value="1"/>
</dbReference>
<dbReference type="Proteomes" id="UP000291116">
    <property type="component" value="Unassembled WGS sequence"/>
</dbReference>
<dbReference type="InterPro" id="IPR036249">
    <property type="entry name" value="Thioredoxin-like_sf"/>
</dbReference>
<dbReference type="AlphaFoldDB" id="A0A448ZCA5"/>
<evidence type="ECO:0000256" key="1">
    <source>
        <dbReference type="ARBA" id="ARBA00022448"/>
    </source>
</evidence>
<organism evidence="6 7">
    <name type="scientific">Pseudo-nitzschia multistriata</name>
    <dbReference type="NCBI Taxonomy" id="183589"/>
    <lineage>
        <taxon>Eukaryota</taxon>
        <taxon>Sar</taxon>
        <taxon>Stramenopiles</taxon>
        <taxon>Ochrophyta</taxon>
        <taxon>Bacillariophyta</taxon>
        <taxon>Bacillariophyceae</taxon>
        <taxon>Bacillariophycidae</taxon>
        <taxon>Bacillariales</taxon>
        <taxon>Bacillariaceae</taxon>
        <taxon>Pseudo-nitzschia</taxon>
    </lineage>
</organism>
<dbReference type="PRINTS" id="PR00421">
    <property type="entry name" value="THIOREDOXIN"/>
</dbReference>
<evidence type="ECO:0000256" key="3">
    <source>
        <dbReference type="ARBA" id="ARBA00023157"/>
    </source>
</evidence>
<dbReference type="PROSITE" id="PS51352">
    <property type="entry name" value="THIOREDOXIN_2"/>
    <property type="match status" value="1"/>
</dbReference>
<dbReference type="SMART" id="SM00513">
    <property type="entry name" value="SAP"/>
    <property type="match status" value="2"/>
</dbReference>
<keyword evidence="2" id="KW-0249">Electron transport</keyword>
<sequence length="332" mass="35782">MRRSSAVSQCKPRGPSIDHGLRLGICALLVASLAVPASGWSLNHSHSHQHRHRIGLANRRSANPADASPAALFLSADTESTGGEEQLATMIKEVSGMRVSELKAELGERGVDFSDCFDKESMVEKLASARVNGVGEDDNDYEHQSGESGENTGDAAAVDADTPQDFDREAALRELKGMRVRELREELGRRRIPRAGLFEKEDLVAALLEARALASVFCATGSLVAGEVTEVSEDVARREIGFGGGPPLLLDVYATWCGPCQMIAPFLKEIAAEKGTGLRIAKMDSDQNPGLSSELRVQGLPTLVLFRSGEEVDRIEGAPTKEQLLAWIDGHR</sequence>
<dbReference type="PROSITE" id="PS00194">
    <property type="entry name" value="THIOREDOXIN_1"/>
    <property type="match status" value="1"/>
</dbReference>
<proteinExistence type="predicted"/>
<gene>
    <name evidence="6" type="ORF">PSNMU_V1.4_AUG-EV-PASAV3_0063830</name>
</gene>
<dbReference type="OrthoDB" id="2121326at2759"/>
<accession>A0A448ZCA5</accession>
<dbReference type="GO" id="GO:0005737">
    <property type="term" value="C:cytoplasm"/>
    <property type="evidence" value="ECO:0007669"/>
    <property type="project" value="TreeGrafter"/>
</dbReference>
<keyword evidence="7" id="KW-1185">Reference proteome</keyword>
<feature type="region of interest" description="Disordered" evidence="4">
    <location>
        <begin position="131"/>
        <end position="163"/>
    </location>
</feature>
<evidence type="ECO:0000259" key="5">
    <source>
        <dbReference type="PROSITE" id="PS51352"/>
    </source>
</evidence>
<evidence type="ECO:0000256" key="2">
    <source>
        <dbReference type="ARBA" id="ARBA00022982"/>
    </source>
</evidence>
<protein>
    <recommendedName>
        <fullName evidence="5">Thioredoxin domain-containing protein</fullName>
    </recommendedName>
</protein>
<name>A0A448ZCA5_9STRA</name>
<dbReference type="PANTHER" id="PTHR45663:SF11">
    <property type="entry name" value="GEO12009P1"/>
    <property type="match status" value="1"/>
</dbReference>
<dbReference type="Gene3D" id="3.40.30.10">
    <property type="entry name" value="Glutaredoxin"/>
    <property type="match status" value="1"/>
</dbReference>
<dbReference type="CDD" id="cd02947">
    <property type="entry name" value="TRX_family"/>
    <property type="match status" value="1"/>
</dbReference>
<evidence type="ECO:0000313" key="6">
    <source>
        <dbReference type="EMBL" id="VEU39656.1"/>
    </source>
</evidence>
<dbReference type="InterPro" id="IPR017937">
    <property type="entry name" value="Thioredoxin_CS"/>
</dbReference>
<feature type="domain" description="Thioredoxin" evidence="5">
    <location>
        <begin position="208"/>
        <end position="332"/>
    </location>
</feature>
<dbReference type="EMBL" id="CAACVS010000226">
    <property type="protein sequence ID" value="VEU39656.1"/>
    <property type="molecule type" value="Genomic_DNA"/>
</dbReference>
<dbReference type="GO" id="GO:0015035">
    <property type="term" value="F:protein-disulfide reductase activity"/>
    <property type="evidence" value="ECO:0007669"/>
    <property type="project" value="TreeGrafter"/>
</dbReference>
<dbReference type="SUPFAM" id="SSF52833">
    <property type="entry name" value="Thioredoxin-like"/>
    <property type="match status" value="1"/>
</dbReference>
<dbReference type="InterPro" id="IPR013766">
    <property type="entry name" value="Thioredoxin_domain"/>
</dbReference>
<evidence type="ECO:0000313" key="7">
    <source>
        <dbReference type="Proteomes" id="UP000291116"/>
    </source>
</evidence>
<reference evidence="6 7" key="1">
    <citation type="submission" date="2019-01" db="EMBL/GenBank/DDBJ databases">
        <authorList>
            <person name="Ferrante I. M."/>
        </authorList>
    </citation>
    <scope>NUCLEOTIDE SEQUENCE [LARGE SCALE GENOMIC DNA]</scope>
    <source>
        <strain evidence="6 7">B856</strain>
    </source>
</reference>
<keyword evidence="3" id="KW-1015">Disulfide bond</keyword>
<dbReference type="InterPro" id="IPR003034">
    <property type="entry name" value="SAP_dom"/>
</dbReference>